<organism evidence="2 3">
    <name type="scientific">Ferrimonas aestuarii</name>
    <dbReference type="NCBI Taxonomy" id="2569539"/>
    <lineage>
        <taxon>Bacteria</taxon>
        <taxon>Pseudomonadati</taxon>
        <taxon>Pseudomonadota</taxon>
        <taxon>Gammaproteobacteria</taxon>
        <taxon>Alteromonadales</taxon>
        <taxon>Ferrimonadaceae</taxon>
        <taxon>Ferrimonas</taxon>
    </lineage>
</organism>
<evidence type="ECO:0000313" key="2">
    <source>
        <dbReference type="EMBL" id="TKB53984.1"/>
    </source>
</evidence>
<dbReference type="RefSeq" id="WP_136863966.1">
    <property type="nucleotide sequence ID" value="NZ_SWCJ01000010.1"/>
</dbReference>
<accession>A0A4V5NW01</accession>
<dbReference type="Proteomes" id="UP000305675">
    <property type="component" value="Unassembled WGS sequence"/>
</dbReference>
<dbReference type="InterPro" id="IPR021747">
    <property type="entry name" value="DUF3313"/>
</dbReference>
<feature type="signal peptide" evidence="1">
    <location>
        <begin position="1"/>
        <end position="20"/>
    </location>
</feature>
<keyword evidence="3" id="KW-1185">Reference proteome</keyword>
<dbReference type="EMBL" id="SWCJ01000010">
    <property type="protein sequence ID" value="TKB53984.1"/>
    <property type="molecule type" value="Genomic_DNA"/>
</dbReference>
<gene>
    <name evidence="2" type="ORF">FCL42_13595</name>
</gene>
<dbReference type="AlphaFoldDB" id="A0A4V5NW01"/>
<name>A0A4V5NW01_9GAMM</name>
<reference evidence="2 3" key="1">
    <citation type="submission" date="2019-04" db="EMBL/GenBank/DDBJ databases">
        <authorList>
            <person name="Hwang J.C."/>
        </authorList>
    </citation>
    <scope>NUCLEOTIDE SEQUENCE [LARGE SCALE GENOMIC DNA]</scope>
    <source>
        <strain evidence="2 3">IMCC35002</strain>
    </source>
</reference>
<proteinExistence type="predicted"/>
<dbReference type="PROSITE" id="PS51257">
    <property type="entry name" value="PROKAR_LIPOPROTEIN"/>
    <property type="match status" value="1"/>
</dbReference>
<protein>
    <submittedName>
        <fullName evidence="2">DUF3313 domain-containing protein</fullName>
    </submittedName>
</protein>
<evidence type="ECO:0000256" key="1">
    <source>
        <dbReference type="SAM" id="SignalP"/>
    </source>
</evidence>
<comment type="caution">
    <text evidence="2">The sequence shown here is derived from an EMBL/GenBank/DDBJ whole genome shotgun (WGS) entry which is preliminary data.</text>
</comment>
<evidence type="ECO:0000313" key="3">
    <source>
        <dbReference type="Proteomes" id="UP000305675"/>
    </source>
</evidence>
<dbReference type="OrthoDB" id="6398335at2"/>
<keyword evidence="1" id="KW-0732">Signal</keyword>
<dbReference type="Pfam" id="PF11769">
    <property type="entry name" value="DUF3313"/>
    <property type="match status" value="1"/>
</dbReference>
<feature type="chain" id="PRO_5020775555" evidence="1">
    <location>
        <begin position="21"/>
        <end position="226"/>
    </location>
</feature>
<sequence>MKRVLVVLAAMMLSACSSTAVVDEKPVMFESFDDFRPGPDGGVDRVWANERYKTRKQFDDELSQYNDVRLDRVWVVVDESNPLSDDQVEALTHYLTDALEQRMADHVKAHPQKQASDPKKTLSLSLAITNIETPNPILAVTSSVLPFGYGISNLAKVTTGEYTNVGSATIELLARDGDSGEALFAAIDHRQGDKDFGEIIDSVDDIKDAIDWWVDRIVISIFSKIE</sequence>